<protein>
    <submittedName>
        <fullName evidence="1">Uncharacterized protein</fullName>
    </submittedName>
</protein>
<accession>A0A8J2U8R4</accession>
<organism evidence="1 2">
    <name type="scientific">Neiella marina</name>
    <dbReference type="NCBI Taxonomy" id="508461"/>
    <lineage>
        <taxon>Bacteria</taxon>
        <taxon>Pseudomonadati</taxon>
        <taxon>Pseudomonadota</taxon>
        <taxon>Gammaproteobacteria</taxon>
        <taxon>Alteromonadales</taxon>
        <taxon>Echinimonadaceae</taxon>
        <taxon>Neiella</taxon>
    </lineage>
</organism>
<comment type="caution">
    <text evidence="1">The sequence shown here is derived from an EMBL/GenBank/DDBJ whole genome shotgun (WGS) entry which is preliminary data.</text>
</comment>
<dbReference type="AlphaFoldDB" id="A0A8J2U8R4"/>
<evidence type="ECO:0000313" key="1">
    <source>
        <dbReference type="EMBL" id="GGA86836.1"/>
    </source>
</evidence>
<sequence length="63" mass="7178">MQETSYKLDLPTTLIKRKSKQRFAPMSLFTGFPKVVGGLFTKWQQIASAQLNKTVEKIAKSLF</sequence>
<name>A0A8J2U8R4_9GAMM</name>
<evidence type="ECO:0000313" key="2">
    <source>
        <dbReference type="Proteomes" id="UP000619743"/>
    </source>
</evidence>
<gene>
    <name evidence="1" type="ORF">GCM10011369_31100</name>
</gene>
<keyword evidence="2" id="KW-1185">Reference proteome</keyword>
<proteinExistence type="predicted"/>
<reference evidence="2" key="1">
    <citation type="journal article" date="2019" name="Int. J. Syst. Evol. Microbiol.">
        <title>The Global Catalogue of Microorganisms (GCM) 10K type strain sequencing project: providing services to taxonomists for standard genome sequencing and annotation.</title>
        <authorList>
            <consortium name="The Broad Institute Genomics Platform"/>
            <consortium name="The Broad Institute Genome Sequencing Center for Infectious Disease"/>
            <person name="Wu L."/>
            <person name="Ma J."/>
        </authorList>
    </citation>
    <scope>NUCLEOTIDE SEQUENCE [LARGE SCALE GENOMIC DNA]</scope>
    <source>
        <strain evidence="2">CGMCC 1.10130</strain>
    </source>
</reference>
<dbReference type="EMBL" id="BMDX01000021">
    <property type="protein sequence ID" value="GGA86836.1"/>
    <property type="molecule type" value="Genomic_DNA"/>
</dbReference>
<dbReference type="Proteomes" id="UP000619743">
    <property type="component" value="Unassembled WGS sequence"/>
</dbReference>